<feature type="compositionally biased region" description="Polar residues" evidence="1">
    <location>
        <begin position="145"/>
        <end position="155"/>
    </location>
</feature>
<organism evidence="2">
    <name type="scientific">viral metagenome</name>
    <dbReference type="NCBI Taxonomy" id="1070528"/>
    <lineage>
        <taxon>unclassified sequences</taxon>
        <taxon>metagenomes</taxon>
        <taxon>organismal metagenomes</taxon>
    </lineage>
</organism>
<proteinExistence type="predicted"/>
<feature type="region of interest" description="Disordered" evidence="1">
    <location>
        <begin position="124"/>
        <end position="155"/>
    </location>
</feature>
<evidence type="ECO:0000313" key="2">
    <source>
        <dbReference type="EMBL" id="QJA53795.1"/>
    </source>
</evidence>
<sequence>MEKSYYAIIPATVRYDTDLPPNAKLLYGEITALCNHKGYCWANNQYFADLYNVDKLTVSRWISKLKRKNYIKTNIKYHSLTGEIMARHIYINDTPIDEKVNTPIDEKVKDNNTETEYYKRLAQARKEEYEPTATNIQRPTRKNNRTSLSHYKSSK</sequence>
<dbReference type="Pfam" id="PF13730">
    <property type="entry name" value="HTH_36"/>
    <property type="match status" value="1"/>
</dbReference>
<protein>
    <submittedName>
        <fullName evidence="2">Putative DNA binding, helix-turn-helix domain containing protein</fullName>
    </submittedName>
</protein>
<name>A0A6H2A2R0_9ZZZZ</name>
<accession>A0A6H2A2R0</accession>
<dbReference type="AlphaFoldDB" id="A0A6H2A2R0"/>
<dbReference type="EMBL" id="MT144451">
    <property type="protein sequence ID" value="QJA53795.1"/>
    <property type="molecule type" value="Genomic_DNA"/>
</dbReference>
<gene>
    <name evidence="2" type="ORF">TM448A04028_0013</name>
</gene>
<evidence type="ECO:0000256" key="1">
    <source>
        <dbReference type="SAM" id="MobiDB-lite"/>
    </source>
</evidence>
<reference evidence="2" key="1">
    <citation type="submission" date="2020-03" db="EMBL/GenBank/DDBJ databases">
        <title>The deep terrestrial virosphere.</title>
        <authorList>
            <person name="Holmfeldt K."/>
            <person name="Nilsson E."/>
            <person name="Simone D."/>
            <person name="Lopez-Fernandez M."/>
            <person name="Wu X."/>
            <person name="de Brujin I."/>
            <person name="Lundin D."/>
            <person name="Andersson A."/>
            <person name="Bertilsson S."/>
            <person name="Dopson M."/>
        </authorList>
    </citation>
    <scope>NUCLEOTIDE SEQUENCE</scope>
    <source>
        <strain evidence="2">TM448A04028</strain>
    </source>
</reference>